<sequence>MKIALTSTKVTSFYHCTLNGVAGFLSIVTPTAYFLYVQVNRI</sequence>
<evidence type="ECO:0000256" key="1">
    <source>
        <dbReference type="SAM" id="Phobius"/>
    </source>
</evidence>
<evidence type="ECO:0000313" key="3">
    <source>
        <dbReference type="Proteomes" id="UP001519344"/>
    </source>
</evidence>
<keyword evidence="1" id="KW-0812">Transmembrane</keyword>
<reference evidence="2 3" key="1">
    <citation type="submission" date="2021-03" db="EMBL/GenBank/DDBJ databases">
        <title>Genomic Encyclopedia of Type Strains, Phase IV (KMG-IV): sequencing the most valuable type-strain genomes for metagenomic binning, comparative biology and taxonomic classification.</title>
        <authorList>
            <person name="Goeker M."/>
        </authorList>
    </citation>
    <scope>NUCLEOTIDE SEQUENCE [LARGE SCALE GENOMIC DNA]</scope>
    <source>
        <strain evidence="2 3">DSM 24950</strain>
    </source>
</reference>
<dbReference type="Proteomes" id="UP001519344">
    <property type="component" value="Unassembled WGS sequence"/>
</dbReference>
<dbReference type="EMBL" id="JAGGKV010000043">
    <property type="protein sequence ID" value="MBP1967820.1"/>
    <property type="molecule type" value="Genomic_DNA"/>
</dbReference>
<gene>
    <name evidence="2" type="ORF">J2Z65_007102</name>
</gene>
<keyword evidence="1" id="KW-0472">Membrane</keyword>
<name>A0ABS4IAW1_9BACL</name>
<accession>A0ABS4IAW1</accession>
<evidence type="ECO:0000313" key="2">
    <source>
        <dbReference type="EMBL" id="MBP1967820.1"/>
    </source>
</evidence>
<organism evidence="2 3">
    <name type="scientific">Paenibacillus aceris</name>
    <dbReference type="NCBI Taxonomy" id="869555"/>
    <lineage>
        <taxon>Bacteria</taxon>
        <taxon>Bacillati</taxon>
        <taxon>Bacillota</taxon>
        <taxon>Bacilli</taxon>
        <taxon>Bacillales</taxon>
        <taxon>Paenibacillaceae</taxon>
        <taxon>Paenibacillus</taxon>
    </lineage>
</organism>
<proteinExistence type="predicted"/>
<comment type="caution">
    <text evidence="2">The sequence shown here is derived from an EMBL/GenBank/DDBJ whole genome shotgun (WGS) entry which is preliminary data.</text>
</comment>
<keyword evidence="1" id="KW-1133">Transmembrane helix</keyword>
<keyword evidence="3" id="KW-1185">Reference proteome</keyword>
<feature type="transmembrane region" description="Helical" evidence="1">
    <location>
        <begin position="12"/>
        <end position="36"/>
    </location>
</feature>
<protein>
    <submittedName>
        <fullName evidence="2">Uncharacterized protein</fullName>
    </submittedName>
</protein>